<evidence type="ECO:0000313" key="13">
    <source>
        <dbReference type="EMBL" id="GAA0282660.1"/>
    </source>
</evidence>
<feature type="transmembrane region" description="Helical" evidence="12">
    <location>
        <begin position="119"/>
        <end position="139"/>
    </location>
</feature>
<dbReference type="NCBIfam" id="TIGR00203">
    <property type="entry name" value="cydB"/>
    <property type="match status" value="1"/>
</dbReference>
<keyword evidence="6 12" id="KW-0812">Transmembrane</keyword>
<accession>A0ABP3EXL6</accession>
<sequence>MELTTVWFVVLAFLWTGYFFLEGFDFGVGALLPVLGRDDTERRVLINTVGPVWDGNEVWVVAAVGATFAAFPEWYATLLSAFYLPMLLILVALILRALAFEYRGKRVEEAWQRRWDRCIVFGSVVPAFTWGFVFGNLLGGLPIDADREFAGHLTDLFTLAGLLGGATTLTLFVLHGAVFVALKTHGEIRHRARALAGRILLGAVVVSGAGLVVAQLDRGDPVTWATGALALVALLGAAAANARGCEGWAFLGTGAAIVLATATLFTLLFPAVVPSTLAAANDLTTTNAAATPYTLTIMSWAALAFTPLVLLYQSWTYWVFRKRIGVRDLPPSAGAALLSR</sequence>
<evidence type="ECO:0000256" key="4">
    <source>
        <dbReference type="ARBA" id="ARBA00022475"/>
    </source>
</evidence>
<dbReference type="InterPro" id="IPR003317">
    <property type="entry name" value="Cyt-d_oxidase_su2"/>
</dbReference>
<dbReference type="PANTHER" id="PTHR43141:SF5">
    <property type="entry name" value="CYTOCHROME BD-I UBIQUINOL OXIDASE SUBUNIT 2"/>
    <property type="match status" value="1"/>
</dbReference>
<evidence type="ECO:0000256" key="6">
    <source>
        <dbReference type="ARBA" id="ARBA00022692"/>
    </source>
</evidence>
<feature type="transmembrane region" description="Helical" evidence="12">
    <location>
        <begin position="248"/>
        <end position="273"/>
    </location>
</feature>
<evidence type="ECO:0000256" key="12">
    <source>
        <dbReference type="SAM" id="Phobius"/>
    </source>
</evidence>
<protein>
    <submittedName>
        <fullName evidence="13">Cytochrome d ubiquinol oxidase subunit II</fullName>
    </submittedName>
</protein>
<name>A0ABP3EXL6_9ACTN</name>
<feature type="transmembrane region" description="Helical" evidence="12">
    <location>
        <begin position="222"/>
        <end position="241"/>
    </location>
</feature>
<evidence type="ECO:0000256" key="9">
    <source>
        <dbReference type="ARBA" id="ARBA00022989"/>
    </source>
</evidence>
<keyword evidence="3" id="KW-0813">Transport</keyword>
<dbReference type="RefSeq" id="WP_344654491.1">
    <property type="nucleotide sequence ID" value="NZ_BAAAGX010000046.1"/>
</dbReference>
<keyword evidence="7" id="KW-0479">Metal-binding</keyword>
<feature type="transmembrane region" description="Helical" evidence="12">
    <location>
        <begin position="6"/>
        <end position="35"/>
    </location>
</feature>
<dbReference type="PANTHER" id="PTHR43141">
    <property type="entry name" value="CYTOCHROME BD2 SUBUNIT II"/>
    <property type="match status" value="1"/>
</dbReference>
<keyword evidence="4" id="KW-1003">Cell membrane</keyword>
<reference evidence="14" key="1">
    <citation type="journal article" date="2019" name="Int. J. Syst. Evol. Microbiol.">
        <title>The Global Catalogue of Microorganisms (GCM) 10K type strain sequencing project: providing services to taxonomists for standard genome sequencing and annotation.</title>
        <authorList>
            <consortium name="The Broad Institute Genomics Platform"/>
            <consortium name="The Broad Institute Genome Sequencing Center for Infectious Disease"/>
            <person name="Wu L."/>
            <person name="Ma J."/>
        </authorList>
    </citation>
    <scope>NUCLEOTIDE SEQUENCE [LARGE SCALE GENOMIC DNA]</scope>
    <source>
        <strain evidence="14">JCM 10425</strain>
    </source>
</reference>
<evidence type="ECO:0000256" key="10">
    <source>
        <dbReference type="ARBA" id="ARBA00023004"/>
    </source>
</evidence>
<feature type="transmembrane region" description="Helical" evidence="12">
    <location>
        <begin position="81"/>
        <end position="99"/>
    </location>
</feature>
<evidence type="ECO:0000256" key="1">
    <source>
        <dbReference type="ARBA" id="ARBA00004651"/>
    </source>
</evidence>
<evidence type="ECO:0000256" key="5">
    <source>
        <dbReference type="ARBA" id="ARBA00022617"/>
    </source>
</evidence>
<evidence type="ECO:0000256" key="3">
    <source>
        <dbReference type="ARBA" id="ARBA00022448"/>
    </source>
</evidence>
<organism evidence="13 14">
    <name type="scientific">Cryptosporangium japonicum</name>
    <dbReference type="NCBI Taxonomy" id="80872"/>
    <lineage>
        <taxon>Bacteria</taxon>
        <taxon>Bacillati</taxon>
        <taxon>Actinomycetota</taxon>
        <taxon>Actinomycetes</taxon>
        <taxon>Cryptosporangiales</taxon>
        <taxon>Cryptosporangiaceae</taxon>
        <taxon>Cryptosporangium</taxon>
    </lineage>
</organism>
<evidence type="ECO:0000313" key="14">
    <source>
        <dbReference type="Proteomes" id="UP001500967"/>
    </source>
</evidence>
<dbReference type="Proteomes" id="UP001500967">
    <property type="component" value="Unassembled WGS sequence"/>
</dbReference>
<keyword evidence="10" id="KW-0408">Iron</keyword>
<comment type="subcellular location">
    <subcellularLocation>
        <location evidence="1">Cell membrane</location>
        <topology evidence="1">Multi-pass membrane protein</topology>
    </subcellularLocation>
</comment>
<comment type="similarity">
    <text evidence="2">Belongs to the cytochrome ubiquinol oxidase subunit 2 family.</text>
</comment>
<feature type="transmembrane region" description="Helical" evidence="12">
    <location>
        <begin position="194"/>
        <end position="216"/>
    </location>
</feature>
<evidence type="ECO:0000256" key="7">
    <source>
        <dbReference type="ARBA" id="ARBA00022723"/>
    </source>
</evidence>
<dbReference type="PIRSF" id="PIRSF000267">
    <property type="entry name" value="Cyt_oxidse_sub2"/>
    <property type="match status" value="1"/>
</dbReference>
<feature type="transmembrane region" description="Helical" evidence="12">
    <location>
        <begin position="159"/>
        <end position="182"/>
    </location>
</feature>
<proteinExistence type="inferred from homology"/>
<comment type="caution">
    <text evidence="13">The sequence shown here is derived from an EMBL/GenBank/DDBJ whole genome shotgun (WGS) entry which is preliminary data.</text>
</comment>
<keyword evidence="5" id="KW-0349">Heme</keyword>
<keyword evidence="9 12" id="KW-1133">Transmembrane helix</keyword>
<evidence type="ECO:0000256" key="11">
    <source>
        <dbReference type="ARBA" id="ARBA00023136"/>
    </source>
</evidence>
<keyword evidence="8" id="KW-0249">Electron transport</keyword>
<gene>
    <name evidence="13" type="primary">cydB_2</name>
    <name evidence="13" type="ORF">GCM10009539_83330</name>
</gene>
<keyword evidence="14" id="KW-1185">Reference proteome</keyword>
<evidence type="ECO:0000256" key="8">
    <source>
        <dbReference type="ARBA" id="ARBA00022982"/>
    </source>
</evidence>
<keyword evidence="11 12" id="KW-0472">Membrane</keyword>
<feature type="transmembrane region" description="Helical" evidence="12">
    <location>
        <begin position="293"/>
        <end position="312"/>
    </location>
</feature>
<evidence type="ECO:0000256" key="2">
    <source>
        <dbReference type="ARBA" id="ARBA00007543"/>
    </source>
</evidence>
<dbReference type="Pfam" id="PF02322">
    <property type="entry name" value="Cyt_bd_oxida_II"/>
    <property type="match status" value="1"/>
</dbReference>
<dbReference type="EMBL" id="BAAAGX010000046">
    <property type="protein sequence ID" value="GAA0282660.1"/>
    <property type="molecule type" value="Genomic_DNA"/>
</dbReference>